<gene>
    <name evidence="3" type="ORF">CEUTPL_LOCUS13865</name>
</gene>
<reference evidence="3" key="1">
    <citation type="submission" date="2022-01" db="EMBL/GenBank/DDBJ databases">
        <authorList>
            <person name="King R."/>
        </authorList>
    </citation>
    <scope>NUCLEOTIDE SEQUENCE</scope>
</reference>
<dbReference type="Proteomes" id="UP001152799">
    <property type="component" value="Chromosome 9"/>
</dbReference>
<dbReference type="InterPro" id="IPR044822">
    <property type="entry name" value="Myb_DNA-bind_4"/>
</dbReference>
<evidence type="ECO:0000259" key="2">
    <source>
        <dbReference type="Pfam" id="PF13837"/>
    </source>
</evidence>
<evidence type="ECO:0000313" key="3">
    <source>
        <dbReference type="EMBL" id="CAG9773474.1"/>
    </source>
</evidence>
<dbReference type="AlphaFoldDB" id="A0A9N9QT28"/>
<evidence type="ECO:0000256" key="1">
    <source>
        <dbReference type="SAM" id="MobiDB-lite"/>
    </source>
</evidence>
<proteinExistence type="predicted"/>
<evidence type="ECO:0000313" key="4">
    <source>
        <dbReference type="Proteomes" id="UP001152799"/>
    </source>
</evidence>
<dbReference type="OrthoDB" id="6610952at2759"/>
<protein>
    <recommendedName>
        <fullName evidence="2">Myb/SANT-like DNA-binding domain-containing protein</fullName>
    </recommendedName>
</protein>
<dbReference type="Pfam" id="PF13837">
    <property type="entry name" value="Myb_DNA-bind_4"/>
    <property type="match status" value="1"/>
</dbReference>
<keyword evidence="4" id="KW-1185">Reference proteome</keyword>
<dbReference type="EMBL" id="OU892285">
    <property type="protein sequence ID" value="CAG9773474.1"/>
    <property type="molecule type" value="Genomic_DNA"/>
</dbReference>
<organism evidence="3 4">
    <name type="scientific">Ceutorhynchus assimilis</name>
    <name type="common">cabbage seed weevil</name>
    <dbReference type="NCBI Taxonomy" id="467358"/>
    <lineage>
        <taxon>Eukaryota</taxon>
        <taxon>Metazoa</taxon>
        <taxon>Ecdysozoa</taxon>
        <taxon>Arthropoda</taxon>
        <taxon>Hexapoda</taxon>
        <taxon>Insecta</taxon>
        <taxon>Pterygota</taxon>
        <taxon>Neoptera</taxon>
        <taxon>Endopterygota</taxon>
        <taxon>Coleoptera</taxon>
        <taxon>Polyphaga</taxon>
        <taxon>Cucujiformia</taxon>
        <taxon>Curculionidae</taxon>
        <taxon>Ceutorhynchinae</taxon>
        <taxon>Ceutorhynchus</taxon>
    </lineage>
</organism>
<name>A0A9N9QT28_9CUCU</name>
<accession>A0A9N9QT28</accession>
<feature type="region of interest" description="Disordered" evidence="1">
    <location>
        <begin position="66"/>
        <end position="87"/>
    </location>
</feature>
<feature type="domain" description="Myb/SANT-like DNA-binding" evidence="2">
    <location>
        <begin position="94"/>
        <end position="166"/>
    </location>
</feature>
<sequence length="220" mass="24899">MNEDLEMVDFHLGNFVINIDSKTARNLCEDPELARRYIDELRRQCPEAEAGTSTSTSSVLVPSVAAASQPVHNQKSEQKVWTTSKGQTPRDLQATAFFLCLRKDLDKKFKDKKTANTTLWQEVAEKMNRNGYFVGYGSDGRERCRQKFANLQQTYLKYIDRRRQTGEDTLDGIDVEETPEDNIKSVFPLVGYPANSHLSVSTSSQLIKASELMEGFESSN</sequence>
<dbReference type="Gene3D" id="1.10.10.60">
    <property type="entry name" value="Homeodomain-like"/>
    <property type="match status" value="1"/>
</dbReference>